<evidence type="ECO:0000256" key="3">
    <source>
        <dbReference type="PROSITE-ProRule" id="PRU00339"/>
    </source>
</evidence>
<dbReference type="PROSITE" id="PS50005">
    <property type="entry name" value="TPR"/>
    <property type="match status" value="4"/>
</dbReference>
<dbReference type="PANTHER" id="PTHR45586:SF1">
    <property type="entry name" value="LIPOPOLYSACCHARIDE ASSEMBLY PROTEIN B"/>
    <property type="match status" value="1"/>
</dbReference>
<dbReference type="InterPro" id="IPR019734">
    <property type="entry name" value="TPR_rpt"/>
</dbReference>
<dbReference type="SUPFAM" id="SSF48452">
    <property type="entry name" value="TPR-like"/>
    <property type="match status" value="1"/>
</dbReference>
<comment type="caution">
    <text evidence="4">The sequence shown here is derived from an EMBL/GenBank/DDBJ whole genome shotgun (WGS) entry which is preliminary data.</text>
</comment>
<dbReference type="Gene3D" id="1.25.40.10">
    <property type="entry name" value="Tetratricopeptide repeat domain"/>
    <property type="match status" value="1"/>
</dbReference>
<dbReference type="Pfam" id="PF13432">
    <property type="entry name" value="TPR_16"/>
    <property type="match status" value="1"/>
</dbReference>
<dbReference type="PANTHER" id="PTHR45586">
    <property type="entry name" value="TPR REPEAT-CONTAINING PROTEIN PA4667"/>
    <property type="match status" value="1"/>
</dbReference>
<feature type="repeat" description="TPR" evidence="3">
    <location>
        <begin position="204"/>
        <end position="237"/>
    </location>
</feature>
<dbReference type="EMBL" id="MFFF01000024">
    <property type="protein sequence ID" value="OGE99014.1"/>
    <property type="molecule type" value="Genomic_DNA"/>
</dbReference>
<dbReference type="Pfam" id="PF13181">
    <property type="entry name" value="TPR_8"/>
    <property type="match status" value="2"/>
</dbReference>
<dbReference type="SMART" id="SM00028">
    <property type="entry name" value="TPR"/>
    <property type="match status" value="5"/>
</dbReference>
<organism evidence="4 5">
    <name type="scientific">Candidatus Doudnabacteria bacterium RIFCSPLOWO2_02_FULL_48_13</name>
    <dbReference type="NCBI Taxonomy" id="1817845"/>
    <lineage>
        <taxon>Bacteria</taxon>
        <taxon>Candidatus Doudnaibacteriota</taxon>
    </lineage>
</organism>
<reference evidence="4 5" key="1">
    <citation type="journal article" date="2016" name="Nat. Commun.">
        <title>Thousands of microbial genomes shed light on interconnected biogeochemical processes in an aquifer system.</title>
        <authorList>
            <person name="Anantharaman K."/>
            <person name="Brown C.T."/>
            <person name="Hug L.A."/>
            <person name="Sharon I."/>
            <person name="Castelle C.J."/>
            <person name="Probst A.J."/>
            <person name="Thomas B.C."/>
            <person name="Singh A."/>
            <person name="Wilkins M.J."/>
            <person name="Karaoz U."/>
            <person name="Brodie E.L."/>
            <person name="Williams K.H."/>
            <person name="Hubbard S.S."/>
            <person name="Banfield J.F."/>
        </authorList>
    </citation>
    <scope>NUCLEOTIDE SEQUENCE [LARGE SCALE GENOMIC DNA]</scope>
</reference>
<dbReference type="InterPro" id="IPR051012">
    <property type="entry name" value="CellSynth/LPSAsmb/PSIAsmb"/>
</dbReference>
<name>A0A1F5Q9Z6_9BACT</name>
<accession>A0A1F5Q9Z6</accession>
<keyword evidence="1" id="KW-0677">Repeat</keyword>
<feature type="repeat" description="TPR" evidence="3">
    <location>
        <begin position="170"/>
        <end position="203"/>
    </location>
</feature>
<proteinExistence type="predicted"/>
<dbReference type="PROSITE" id="PS50293">
    <property type="entry name" value="TPR_REGION"/>
    <property type="match status" value="1"/>
</dbReference>
<feature type="repeat" description="TPR" evidence="3">
    <location>
        <begin position="136"/>
        <end position="169"/>
    </location>
</feature>
<dbReference type="AlphaFoldDB" id="A0A1F5Q9Z6"/>
<dbReference type="InterPro" id="IPR011990">
    <property type="entry name" value="TPR-like_helical_dom_sf"/>
</dbReference>
<evidence type="ECO:0000256" key="1">
    <source>
        <dbReference type="ARBA" id="ARBA00022737"/>
    </source>
</evidence>
<evidence type="ECO:0000313" key="4">
    <source>
        <dbReference type="EMBL" id="OGE99014.1"/>
    </source>
</evidence>
<gene>
    <name evidence="4" type="ORF">A3J05_04125</name>
</gene>
<sequence>MFLFIPQLLIVLSLAGIILIVLRRTPELRFPVPVLVKNLEGFLQKWTALGFEKLWLFVLEVKEISKKTKPLGFLPKSLPKLHLPGRPRLNMSSFTGPKPGTAEFFIKQGEKSLAAGDHYNAEQNFIRAIKKEPQSEQAFAYLGKLYLGQDKIREAIETFRFLVKHHPDKGHYHASLGQAFHNSKQYDKAIAAHERAIELDPNNPRRYLNLGMTLEAKKHLEEAILNYRKAVDLDGDNTHYVMILSEALAKKGDKDEAEILLEKILMVEPTNQHAREKLMSLKY</sequence>
<feature type="repeat" description="TPR" evidence="3">
    <location>
        <begin position="102"/>
        <end position="135"/>
    </location>
</feature>
<keyword evidence="2 3" id="KW-0802">TPR repeat</keyword>
<evidence type="ECO:0000313" key="5">
    <source>
        <dbReference type="Proteomes" id="UP000177235"/>
    </source>
</evidence>
<evidence type="ECO:0000256" key="2">
    <source>
        <dbReference type="ARBA" id="ARBA00022803"/>
    </source>
</evidence>
<dbReference type="Proteomes" id="UP000177235">
    <property type="component" value="Unassembled WGS sequence"/>
</dbReference>
<protein>
    <submittedName>
        <fullName evidence="4">Uncharacterized protein</fullName>
    </submittedName>
</protein>